<dbReference type="Proteomes" id="UP000664628">
    <property type="component" value="Unassembled WGS sequence"/>
</dbReference>
<comment type="caution">
    <text evidence="1">The sequence shown here is derived from an EMBL/GenBank/DDBJ whole genome shotgun (WGS) entry which is preliminary data.</text>
</comment>
<gene>
    <name evidence="1" type="ORF">J2I46_00130</name>
</gene>
<proteinExistence type="predicted"/>
<protein>
    <submittedName>
        <fullName evidence="1">Uncharacterized protein</fullName>
    </submittedName>
</protein>
<dbReference type="EMBL" id="JAFMYW010000001">
    <property type="protein sequence ID" value="MBO0946969.1"/>
    <property type="molecule type" value="Genomic_DNA"/>
</dbReference>
<evidence type="ECO:0000313" key="2">
    <source>
        <dbReference type="Proteomes" id="UP000664628"/>
    </source>
</evidence>
<accession>A0ABS3JAE3</accession>
<reference evidence="1 2" key="1">
    <citation type="submission" date="2021-03" db="EMBL/GenBank/DDBJ databases">
        <title>Fibrella sp. HMF5405 genome sequencing and assembly.</title>
        <authorList>
            <person name="Kang H."/>
            <person name="Kim H."/>
            <person name="Bae S."/>
            <person name="Joh K."/>
        </authorList>
    </citation>
    <scope>NUCLEOTIDE SEQUENCE [LARGE SCALE GENOMIC DNA]</scope>
    <source>
        <strain evidence="1 2">HMF5405</strain>
    </source>
</reference>
<name>A0ABS3JAE3_9BACT</name>
<organism evidence="1 2">
    <name type="scientific">Fibrella forsythiae</name>
    <dbReference type="NCBI Taxonomy" id="2817061"/>
    <lineage>
        <taxon>Bacteria</taxon>
        <taxon>Pseudomonadati</taxon>
        <taxon>Bacteroidota</taxon>
        <taxon>Cytophagia</taxon>
        <taxon>Cytophagales</taxon>
        <taxon>Spirosomataceae</taxon>
        <taxon>Fibrella</taxon>
    </lineage>
</organism>
<keyword evidence="2" id="KW-1185">Reference proteome</keyword>
<sequence>MVSRPNTKTSPCLAQLIVQLQNVQLLSEQITPGQYALHRSIEELTLRLADCIYQLDDQILEAIGMPG</sequence>
<dbReference type="RefSeq" id="WP_207326896.1">
    <property type="nucleotide sequence ID" value="NZ_JAFMYW010000001.1"/>
</dbReference>
<evidence type="ECO:0000313" key="1">
    <source>
        <dbReference type="EMBL" id="MBO0946969.1"/>
    </source>
</evidence>